<evidence type="ECO:0000256" key="6">
    <source>
        <dbReference type="SAM" id="Phobius"/>
    </source>
</evidence>
<comment type="similarity">
    <text evidence="2">Belongs to the autoinducer-2 exporter (AI-2E) (TC 2.A.86) family.</text>
</comment>
<gene>
    <name evidence="7" type="primary">ytvI</name>
    <name evidence="7" type="ORF">FCL54_10270</name>
</gene>
<evidence type="ECO:0000256" key="2">
    <source>
        <dbReference type="ARBA" id="ARBA00009773"/>
    </source>
</evidence>
<evidence type="ECO:0000313" key="7">
    <source>
        <dbReference type="EMBL" id="TLS37519.1"/>
    </source>
</evidence>
<evidence type="ECO:0000256" key="3">
    <source>
        <dbReference type="ARBA" id="ARBA00022692"/>
    </source>
</evidence>
<keyword evidence="3 6" id="KW-0812">Transmembrane</keyword>
<comment type="subcellular location">
    <subcellularLocation>
        <location evidence="1">Membrane</location>
        <topology evidence="1">Multi-pass membrane protein</topology>
    </subcellularLocation>
</comment>
<protein>
    <submittedName>
        <fullName evidence="7">Sporulation integral membrane protein YtvI</fullName>
    </submittedName>
</protein>
<feature type="transmembrane region" description="Helical" evidence="6">
    <location>
        <begin position="280"/>
        <end position="298"/>
    </location>
</feature>
<keyword evidence="5 6" id="KW-0472">Membrane</keyword>
<sequence length="372" mass="41989">MLSFYRRYARTAFDIALIVLTVFLIMYVFSFLFRIAAPIFVGYVIFLIIEPLARYLNRKGMKKTLATTVSTLLFILVITSIVFLAGVIFTAQIQHLINMVPFYFDKFQDQLMAQVHWAQNQINALPPDVVNKAQEYTSLIISRASHIASAFLNGLFEFVTSIPTLLINFIVGIILAYFLSIEIEMWKRIAEEKTPKTFKNAYFFLKENVLTGIGVYLKAQLKLITITFVIILIGLWILQVENAFTIALLSAFFDLLPLLGVSAVFIPWSIYLFIVGKSTLAIWLLVLLGIVVLIRQVMEPKITGDSLGVSAFTILAFMIISLSLFGVAGVILSPILLILIKALYENGYLKKWIHLPEEEFGGSDPNKSVDNF</sequence>
<organism evidence="7 8">
    <name type="scientific">Exobacillus caeni</name>
    <dbReference type="NCBI Taxonomy" id="2574798"/>
    <lineage>
        <taxon>Bacteria</taxon>
        <taxon>Bacillati</taxon>
        <taxon>Bacillota</taxon>
        <taxon>Bacilli</taxon>
        <taxon>Bacillales</taxon>
        <taxon>Guptibacillaceae</taxon>
        <taxon>Exobacillus</taxon>
    </lineage>
</organism>
<dbReference type="GO" id="GO:0016020">
    <property type="term" value="C:membrane"/>
    <property type="evidence" value="ECO:0007669"/>
    <property type="project" value="UniProtKB-SubCell"/>
</dbReference>
<dbReference type="Proteomes" id="UP000308230">
    <property type="component" value="Unassembled WGS sequence"/>
</dbReference>
<feature type="transmembrane region" description="Helical" evidence="6">
    <location>
        <begin position="12"/>
        <end position="29"/>
    </location>
</feature>
<dbReference type="GO" id="GO:0055085">
    <property type="term" value="P:transmembrane transport"/>
    <property type="evidence" value="ECO:0007669"/>
    <property type="project" value="TreeGrafter"/>
</dbReference>
<dbReference type="EMBL" id="SWLG01000006">
    <property type="protein sequence ID" value="TLS37519.1"/>
    <property type="molecule type" value="Genomic_DNA"/>
</dbReference>
<feature type="transmembrane region" description="Helical" evidence="6">
    <location>
        <begin position="221"/>
        <end position="238"/>
    </location>
</feature>
<accession>A0A5R9F4V4</accession>
<feature type="transmembrane region" description="Helical" evidence="6">
    <location>
        <begin position="244"/>
        <end position="268"/>
    </location>
</feature>
<proteinExistence type="inferred from homology"/>
<evidence type="ECO:0000256" key="4">
    <source>
        <dbReference type="ARBA" id="ARBA00022989"/>
    </source>
</evidence>
<dbReference type="InterPro" id="IPR014227">
    <property type="entry name" value="YtvI-like"/>
</dbReference>
<dbReference type="AlphaFoldDB" id="A0A5R9F4V4"/>
<dbReference type="PANTHER" id="PTHR21716:SF68">
    <property type="entry name" value="TRANSPORT PROTEIN YTVI-RELATED"/>
    <property type="match status" value="1"/>
</dbReference>
<evidence type="ECO:0000256" key="5">
    <source>
        <dbReference type="ARBA" id="ARBA00023136"/>
    </source>
</evidence>
<feature type="transmembrane region" description="Helical" evidence="6">
    <location>
        <begin position="35"/>
        <end position="53"/>
    </location>
</feature>
<feature type="transmembrane region" description="Helical" evidence="6">
    <location>
        <begin position="158"/>
        <end position="179"/>
    </location>
</feature>
<evidence type="ECO:0000256" key="1">
    <source>
        <dbReference type="ARBA" id="ARBA00004141"/>
    </source>
</evidence>
<feature type="transmembrane region" description="Helical" evidence="6">
    <location>
        <begin position="65"/>
        <end position="89"/>
    </location>
</feature>
<name>A0A5R9F4V4_9BACL</name>
<dbReference type="PANTHER" id="PTHR21716">
    <property type="entry name" value="TRANSMEMBRANE PROTEIN"/>
    <property type="match status" value="1"/>
</dbReference>
<dbReference type="NCBIfam" id="TIGR02872">
    <property type="entry name" value="spore_ytvI"/>
    <property type="match status" value="1"/>
</dbReference>
<comment type="caution">
    <text evidence="7">The sequence shown here is derived from an EMBL/GenBank/DDBJ whole genome shotgun (WGS) entry which is preliminary data.</text>
</comment>
<dbReference type="Pfam" id="PF01594">
    <property type="entry name" value="AI-2E_transport"/>
    <property type="match status" value="1"/>
</dbReference>
<keyword evidence="8" id="KW-1185">Reference proteome</keyword>
<reference evidence="7 8" key="1">
    <citation type="submission" date="2019-04" db="EMBL/GenBank/DDBJ databases">
        <title>Bacillus caeni sp. nov., a bacterium isolated from mangrove sediment.</title>
        <authorList>
            <person name="Huang H."/>
            <person name="Mo K."/>
            <person name="Hu Y."/>
        </authorList>
    </citation>
    <scope>NUCLEOTIDE SEQUENCE [LARGE SCALE GENOMIC DNA]</scope>
    <source>
        <strain evidence="7 8">HB172195</strain>
    </source>
</reference>
<evidence type="ECO:0000313" key="8">
    <source>
        <dbReference type="Proteomes" id="UP000308230"/>
    </source>
</evidence>
<dbReference type="InterPro" id="IPR002549">
    <property type="entry name" value="AI-2E-like"/>
</dbReference>
<feature type="transmembrane region" description="Helical" evidence="6">
    <location>
        <begin position="310"/>
        <end position="340"/>
    </location>
</feature>
<keyword evidence="4 6" id="KW-1133">Transmembrane helix</keyword>
<dbReference type="RefSeq" id="WP_138126020.1">
    <property type="nucleotide sequence ID" value="NZ_SWLG01000006.1"/>
</dbReference>
<dbReference type="OrthoDB" id="9774361at2"/>